<organism evidence="3 4">
    <name type="scientific">Aplysia californica</name>
    <name type="common">California sea hare</name>
    <dbReference type="NCBI Taxonomy" id="6500"/>
    <lineage>
        <taxon>Eukaryota</taxon>
        <taxon>Metazoa</taxon>
        <taxon>Spiralia</taxon>
        <taxon>Lophotrochozoa</taxon>
        <taxon>Mollusca</taxon>
        <taxon>Gastropoda</taxon>
        <taxon>Heterobranchia</taxon>
        <taxon>Euthyneura</taxon>
        <taxon>Tectipleura</taxon>
        <taxon>Aplysiida</taxon>
        <taxon>Aplysioidea</taxon>
        <taxon>Aplysiidae</taxon>
        <taxon>Aplysia</taxon>
    </lineage>
</organism>
<dbReference type="Proteomes" id="UP000694888">
    <property type="component" value="Unplaced"/>
</dbReference>
<feature type="domain" description="Integrator complex subunit 5 C-terminal" evidence="2">
    <location>
        <begin position="242"/>
        <end position="938"/>
    </location>
</feature>
<reference evidence="4" key="1">
    <citation type="submission" date="2025-08" db="UniProtKB">
        <authorList>
            <consortium name="RefSeq"/>
        </authorList>
    </citation>
    <scope>IDENTIFICATION</scope>
</reference>
<gene>
    <name evidence="4" type="primary">LOC101847493</name>
</gene>
<dbReference type="InterPro" id="IPR029445">
    <property type="entry name" value="INTS5_N"/>
</dbReference>
<keyword evidence="3" id="KW-1185">Reference proteome</keyword>
<dbReference type="Pfam" id="PF14837">
    <property type="entry name" value="INTS5_N"/>
    <property type="match status" value="1"/>
</dbReference>
<proteinExistence type="predicted"/>
<sequence>MASVISDLNAGPGDIRRQVNLFLQGSTGSGPVSIDALSSSALFLLRAVPVARHAVLEHYAMSFDDAINTFLSFQDGAGGNMKEPESVHMSALQDVTGVLLSFIKSNPEAWAPVVSSWALSLLGQISSKYAAKRGIQHATSLNEVLQMWMACPPAQMLIEITTECFAAMVGGAPDMCVDALLEASVRYSPHFDWVVAHIGSCFPRTIITRVLNCGLKDFCSSGVDGQDKDMGGGGGGRNKVPKMASVVGILGHLASKHSQDIRKALMSLFEASVRSDSVSNKVTTLPFLLQLASMSDMLLRILTTDLVAALKPPVLNQLHRQFTRWKHAAPAEYNSFLNLVVHLIAKSNSGAYDIINFIICTAAPQGVGQGEVAQEEVRDTCVEIMHILLFELQRGVLSRKMDSSPTDIPLLAGLASQTDRLTSMLLSSEGKRVPWLQKLLTFTALQAGESCAANVLTSILFQARTPQQLGVFYRLKQGVELGMPGIAQSALVRVFSRLESPSSAGPSAGHSGASPSSMTLTALKNLERVVIVESSKVKRKLLSSSTIIECLRTRHAAMCDFLLSPHPAVSLSALRLIDMVGFPDDLSVTLLTQLCGAVTLAFFASLHQRSQTTEHIKSARMTQLCMSCIEQLSRLPSTRSLLIHYLVEAVVQKEHIHLFGGRWSPSTFASASTPAVASVNDNVSLMEENRQQSLSIARPRFHSSVYHGGIIRQSVKAHSAGKVVPKELVSRNCLTFIETLWLCCRELNRPGQVLDSASGGSEPGEEAMETDQSATAKGTSGYVISESCARTLGCAVVEMLTLDSLYNDVNWQDPDFRRVTTERDTMVWKRVEELPVLLSVIQEFSSSCVFLYYASPVLRSLMAVVMNQLEVSREKLMSGCPKHHEVAVKLVYCLTKGFLIVPPLSNVAELFPFVSPYEGYLLLLTLWHYIKDNPPSEFESEVKRRTCDNSHTFVVHSILHSNIAHMGHLCPRIFNM</sequence>
<name>A0ABM0JPU3_APLCA</name>
<evidence type="ECO:0000259" key="1">
    <source>
        <dbReference type="Pfam" id="PF14837"/>
    </source>
</evidence>
<feature type="domain" description="Integrator complex subunit 5 N-terminal" evidence="1">
    <location>
        <begin position="14"/>
        <end position="219"/>
    </location>
</feature>
<dbReference type="InterPro" id="IPR040316">
    <property type="entry name" value="INTS5"/>
</dbReference>
<dbReference type="Pfam" id="PF14838">
    <property type="entry name" value="INTS5_C"/>
    <property type="match status" value="1"/>
</dbReference>
<dbReference type="InterPro" id="IPR029444">
    <property type="entry name" value="INTS5_C"/>
</dbReference>
<dbReference type="GeneID" id="101847493"/>
<evidence type="ECO:0000313" key="4">
    <source>
        <dbReference type="RefSeq" id="XP_005098705.1"/>
    </source>
</evidence>
<evidence type="ECO:0000259" key="2">
    <source>
        <dbReference type="Pfam" id="PF14838"/>
    </source>
</evidence>
<dbReference type="RefSeq" id="XP_005098705.1">
    <property type="nucleotide sequence ID" value="XM_005098648.3"/>
</dbReference>
<evidence type="ECO:0000313" key="3">
    <source>
        <dbReference type="Proteomes" id="UP000694888"/>
    </source>
</evidence>
<protein>
    <submittedName>
        <fullName evidence="4">Integrator complex subunit 5</fullName>
    </submittedName>
</protein>
<accession>A0ABM0JPU3</accession>
<dbReference type="PANTHER" id="PTHR31697:SF2">
    <property type="entry name" value="INTEGRATOR COMPLEX SUBUNIT 5"/>
    <property type="match status" value="1"/>
</dbReference>
<dbReference type="PANTHER" id="PTHR31697">
    <property type="entry name" value="INTEGRATOR COMPLEX SUBUNIT 5"/>
    <property type="match status" value="1"/>
</dbReference>